<dbReference type="Proteomes" id="UP000243406">
    <property type="component" value="Unassembled WGS sequence"/>
</dbReference>
<sequence length="65" mass="7360">MIYTKITTCQGYVIEIPLDEGIFSNCNQCCKEMELDGEDMYHILEEGDLATTKILCGDCTAKKFK</sequence>
<dbReference type="OrthoDB" id="1666638at2"/>
<accession>A0A1T5A0M2</accession>
<protein>
    <submittedName>
        <fullName evidence="1">Uncharacterized protein</fullName>
    </submittedName>
</protein>
<gene>
    <name evidence="1" type="ORF">SAMN02745120_0633</name>
</gene>
<reference evidence="2" key="1">
    <citation type="submission" date="2017-02" db="EMBL/GenBank/DDBJ databases">
        <authorList>
            <person name="Varghese N."/>
            <person name="Submissions S."/>
        </authorList>
    </citation>
    <scope>NUCLEOTIDE SEQUENCE [LARGE SCALE GENOMIC DNA]</scope>
    <source>
        <strain evidence="2">ATCC 35199</strain>
    </source>
</reference>
<evidence type="ECO:0000313" key="1">
    <source>
        <dbReference type="EMBL" id="SKB28584.1"/>
    </source>
</evidence>
<dbReference type="RefSeq" id="WP_079588591.1">
    <property type="nucleotide sequence ID" value="NZ_FUYN01000001.1"/>
</dbReference>
<keyword evidence="2" id="KW-1185">Reference proteome</keyword>
<dbReference type="AlphaFoldDB" id="A0A1T5A0M2"/>
<organism evidence="1 2">
    <name type="scientific">Acetoanaerobium noterae</name>
    <dbReference type="NCBI Taxonomy" id="745369"/>
    <lineage>
        <taxon>Bacteria</taxon>
        <taxon>Bacillati</taxon>
        <taxon>Bacillota</taxon>
        <taxon>Clostridia</taxon>
        <taxon>Peptostreptococcales</taxon>
        <taxon>Filifactoraceae</taxon>
        <taxon>Acetoanaerobium</taxon>
    </lineage>
</organism>
<name>A0A1T5A0M2_9FIRM</name>
<proteinExistence type="predicted"/>
<evidence type="ECO:0000313" key="2">
    <source>
        <dbReference type="Proteomes" id="UP000243406"/>
    </source>
</evidence>
<dbReference type="EMBL" id="FUYN01000001">
    <property type="protein sequence ID" value="SKB28584.1"/>
    <property type="molecule type" value="Genomic_DNA"/>
</dbReference>